<dbReference type="InterPro" id="IPR023213">
    <property type="entry name" value="CAT-like_dom_sf"/>
</dbReference>
<evidence type="ECO:0000256" key="7">
    <source>
        <dbReference type="RuleBase" id="RU003423"/>
    </source>
</evidence>
<name>A0A7W8P5C8_9BURK</name>
<dbReference type="InterPro" id="IPR050743">
    <property type="entry name" value="2-oxoacid_DH_E2_comp"/>
</dbReference>
<dbReference type="RefSeq" id="WP_184227528.1">
    <property type="nucleotide sequence ID" value="NZ_JACHDE010000011.1"/>
</dbReference>
<dbReference type="InterPro" id="IPR011053">
    <property type="entry name" value="Single_hybrid_motif"/>
</dbReference>
<dbReference type="PANTHER" id="PTHR43178:SF12">
    <property type="entry name" value="DIHYDROLIPOAMIDE ACETYLTRANSFERASE COMPONENT OF PYRUVATE DEHYDROGENASE COMPLEX"/>
    <property type="match status" value="1"/>
</dbReference>
<comment type="caution">
    <text evidence="10">The sequence shown here is derived from an EMBL/GenBank/DDBJ whole genome shotgun (WGS) entry which is preliminary data.</text>
</comment>
<dbReference type="InterPro" id="IPR000089">
    <property type="entry name" value="Biotin_lipoyl"/>
</dbReference>
<gene>
    <name evidence="10" type="ORF">HDG41_005121</name>
</gene>
<evidence type="ECO:0000313" key="11">
    <source>
        <dbReference type="Proteomes" id="UP000592820"/>
    </source>
</evidence>
<feature type="domain" description="Lipoyl-binding" evidence="8">
    <location>
        <begin position="1"/>
        <end position="76"/>
    </location>
</feature>
<dbReference type="PROSITE" id="PS50968">
    <property type="entry name" value="BIOTINYL_LIPOYL"/>
    <property type="match status" value="1"/>
</dbReference>
<protein>
    <recommendedName>
        <fullName evidence="7">Dihydrolipoamide acetyltransferase component of pyruvate dehydrogenase complex</fullName>
        <ecNumber evidence="7">2.3.1.-</ecNumber>
    </recommendedName>
</protein>
<dbReference type="GO" id="GO:0031405">
    <property type="term" value="F:lipoic acid binding"/>
    <property type="evidence" value="ECO:0007669"/>
    <property type="project" value="TreeGrafter"/>
</dbReference>
<proteinExistence type="inferred from homology"/>
<dbReference type="AlphaFoldDB" id="A0A7W8P5C8"/>
<comment type="cofactor">
    <cofactor evidence="1 7">
        <name>(R)-lipoate</name>
        <dbReference type="ChEBI" id="CHEBI:83088"/>
    </cofactor>
</comment>
<dbReference type="SUPFAM" id="SSF47005">
    <property type="entry name" value="Peripheral subunit-binding domain of 2-oxo acid dehydrogenase complex"/>
    <property type="match status" value="1"/>
</dbReference>
<dbReference type="SUPFAM" id="SSF52777">
    <property type="entry name" value="CoA-dependent acyltransferases"/>
    <property type="match status" value="1"/>
</dbReference>
<dbReference type="InterPro" id="IPR003016">
    <property type="entry name" value="2-oxoA_DH_lipoyl-BS"/>
</dbReference>
<evidence type="ECO:0000259" key="8">
    <source>
        <dbReference type="PROSITE" id="PS50968"/>
    </source>
</evidence>
<dbReference type="Proteomes" id="UP000592820">
    <property type="component" value="Unassembled WGS sequence"/>
</dbReference>
<dbReference type="InterPro" id="IPR004167">
    <property type="entry name" value="PSBD"/>
</dbReference>
<evidence type="ECO:0000256" key="5">
    <source>
        <dbReference type="ARBA" id="ARBA00022823"/>
    </source>
</evidence>
<comment type="subunit">
    <text evidence="3">Forms a 24-polypeptide structural core with octahedral symmetry.</text>
</comment>
<dbReference type="SUPFAM" id="SSF51230">
    <property type="entry name" value="Single hybrid motif"/>
    <property type="match status" value="1"/>
</dbReference>
<dbReference type="GO" id="GO:0016407">
    <property type="term" value="F:acetyltransferase activity"/>
    <property type="evidence" value="ECO:0007669"/>
    <property type="project" value="TreeGrafter"/>
</dbReference>
<keyword evidence="5 7" id="KW-0450">Lipoyl</keyword>
<accession>A0A7W8P5C8</accession>
<dbReference type="Gene3D" id="3.30.559.10">
    <property type="entry name" value="Chloramphenicol acetyltransferase-like domain"/>
    <property type="match status" value="1"/>
</dbReference>
<dbReference type="Pfam" id="PF00198">
    <property type="entry name" value="2-oxoacid_dh"/>
    <property type="match status" value="1"/>
</dbReference>
<dbReference type="Gene3D" id="4.10.320.10">
    <property type="entry name" value="E3-binding domain"/>
    <property type="match status" value="1"/>
</dbReference>
<organism evidence="10 11">
    <name type="scientific">Paraburkholderia youngii</name>
    <dbReference type="NCBI Taxonomy" id="2782701"/>
    <lineage>
        <taxon>Bacteria</taxon>
        <taxon>Pseudomonadati</taxon>
        <taxon>Pseudomonadota</taxon>
        <taxon>Betaproteobacteria</taxon>
        <taxon>Burkholderiales</taxon>
        <taxon>Burkholderiaceae</taxon>
        <taxon>Paraburkholderia</taxon>
    </lineage>
</organism>
<dbReference type="EC" id="2.3.1.-" evidence="7"/>
<dbReference type="Gene3D" id="2.40.50.100">
    <property type="match status" value="1"/>
</dbReference>
<dbReference type="InterPro" id="IPR001078">
    <property type="entry name" value="2-oxoacid_DH_actylTfrase"/>
</dbReference>
<evidence type="ECO:0000256" key="4">
    <source>
        <dbReference type="ARBA" id="ARBA00022679"/>
    </source>
</evidence>
<dbReference type="GO" id="GO:0005737">
    <property type="term" value="C:cytoplasm"/>
    <property type="evidence" value="ECO:0007669"/>
    <property type="project" value="TreeGrafter"/>
</dbReference>
<dbReference type="PROSITE" id="PS00189">
    <property type="entry name" value="LIPOYL"/>
    <property type="match status" value="1"/>
</dbReference>
<evidence type="ECO:0000256" key="1">
    <source>
        <dbReference type="ARBA" id="ARBA00001938"/>
    </source>
</evidence>
<keyword evidence="6 7" id="KW-0012">Acyltransferase</keyword>
<evidence type="ECO:0000256" key="2">
    <source>
        <dbReference type="ARBA" id="ARBA00007317"/>
    </source>
</evidence>
<dbReference type="CDD" id="cd06849">
    <property type="entry name" value="lipoyl_domain"/>
    <property type="match status" value="1"/>
</dbReference>
<feature type="domain" description="Peripheral subunit-binding (PSBD)" evidence="9">
    <location>
        <begin position="119"/>
        <end position="156"/>
    </location>
</feature>
<dbReference type="Pfam" id="PF02817">
    <property type="entry name" value="E3_binding"/>
    <property type="match status" value="1"/>
</dbReference>
<evidence type="ECO:0000313" key="10">
    <source>
        <dbReference type="EMBL" id="MBB5403035.1"/>
    </source>
</evidence>
<reference evidence="10 11" key="1">
    <citation type="submission" date="2020-08" db="EMBL/GenBank/DDBJ databases">
        <title>Genomic Encyclopedia of Type Strains, Phase IV (KMG-V): Genome sequencing to study the core and pangenomes of soil and plant-associated prokaryotes.</title>
        <authorList>
            <person name="Whitman W."/>
        </authorList>
    </citation>
    <scope>NUCLEOTIDE SEQUENCE [LARGE SCALE GENOMIC DNA]</scope>
    <source>
        <strain evidence="10 11">JPY162</strain>
    </source>
</reference>
<dbReference type="EMBL" id="JACHDE010000011">
    <property type="protein sequence ID" value="MBB5403035.1"/>
    <property type="molecule type" value="Genomic_DNA"/>
</dbReference>
<dbReference type="Pfam" id="PF00364">
    <property type="entry name" value="Biotin_lipoyl"/>
    <property type="match status" value="1"/>
</dbReference>
<dbReference type="PROSITE" id="PS51826">
    <property type="entry name" value="PSBD"/>
    <property type="match status" value="1"/>
</dbReference>
<keyword evidence="4 7" id="KW-0808">Transferase</keyword>
<comment type="similarity">
    <text evidence="2 7">Belongs to the 2-oxoacid dehydrogenase family.</text>
</comment>
<evidence type="ECO:0000259" key="9">
    <source>
        <dbReference type="PROSITE" id="PS51826"/>
    </source>
</evidence>
<keyword evidence="10" id="KW-0670">Pyruvate</keyword>
<dbReference type="InterPro" id="IPR036625">
    <property type="entry name" value="E3-bd_dom_sf"/>
</dbReference>
<sequence>MKIFKLPDLGEGLQEAEIVEWHVSDGDEVRADQPLLSVETAKAIVEIPSPQSGRITKLFGRTGDIVHLGAPLVAFEGEADDADAGTVVGHMEVGQHVVQDAPASPGTGGGVSAGGGVIKAIPAARALARKLDVDLSMVTPSGPEGVITAADVQRVAKILGEVGPAEVLRGVRRAMAHNMARAQSEVAAATVIDDADIHAWPPHTDVTIRLIRALVAGCRAEPALNAWFDGHTGRRHVLEKIDLGIAVDLADGLFVPVLRDVAHRDAADLRGGLDRMRADIRARKIPPEEMRGNTITLSNFGMISGKYAAPIVVPPTVAILGAGRIHEQVVAADGAPAVHRILPLSLTFDHRVVTGGEAARFLAATIADLQNAW</sequence>
<evidence type="ECO:0000256" key="3">
    <source>
        <dbReference type="ARBA" id="ARBA00011484"/>
    </source>
</evidence>
<evidence type="ECO:0000256" key="6">
    <source>
        <dbReference type="ARBA" id="ARBA00023315"/>
    </source>
</evidence>
<dbReference type="PANTHER" id="PTHR43178">
    <property type="entry name" value="DIHYDROLIPOAMIDE ACETYLTRANSFERASE COMPONENT OF PYRUVATE DEHYDROGENASE COMPLEX"/>
    <property type="match status" value="1"/>
</dbReference>